<name>A0A1W6ZTU8_9HYPH</name>
<evidence type="ECO:0000313" key="1">
    <source>
        <dbReference type="EMBL" id="ARQ00743.1"/>
    </source>
</evidence>
<dbReference type="EMBL" id="CP021112">
    <property type="protein sequence ID" value="ARQ00743.1"/>
    <property type="molecule type" value="Genomic_DNA"/>
</dbReference>
<evidence type="ECO:0000313" key="2">
    <source>
        <dbReference type="Proteomes" id="UP000194137"/>
    </source>
</evidence>
<protein>
    <submittedName>
        <fullName evidence="1">Uncharacterized protein</fullName>
    </submittedName>
</protein>
<gene>
    <name evidence="1" type="ORF">CAK95_17860</name>
</gene>
<organism evidence="1 2">
    <name type="scientific">Pseudorhodoplanes sinuspersici</name>
    <dbReference type="NCBI Taxonomy" id="1235591"/>
    <lineage>
        <taxon>Bacteria</taxon>
        <taxon>Pseudomonadati</taxon>
        <taxon>Pseudomonadota</taxon>
        <taxon>Alphaproteobacteria</taxon>
        <taxon>Hyphomicrobiales</taxon>
        <taxon>Pseudorhodoplanes</taxon>
    </lineage>
</organism>
<sequence>MPVRADHLPPLVIACVYRDADWSLVIALVSLAIARWRAALFPQRRVGEQGVKFRIFVAKAPGSPAILECHFAVVAMRFKIAALRCRECGPATGQWRPPHTYECPVRHEVLAGSESNHLQAA</sequence>
<proteinExistence type="predicted"/>
<dbReference type="Proteomes" id="UP000194137">
    <property type="component" value="Chromosome"/>
</dbReference>
<reference evidence="1 2" key="1">
    <citation type="submission" date="2017-05" db="EMBL/GenBank/DDBJ databases">
        <title>Full genome sequence of Pseudorhodoplanes sinuspersici.</title>
        <authorList>
            <person name="Dastgheib S.M.M."/>
            <person name="Shavandi M."/>
            <person name="Tirandaz H."/>
        </authorList>
    </citation>
    <scope>NUCLEOTIDE SEQUENCE [LARGE SCALE GENOMIC DNA]</scope>
    <source>
        <strain evidence="1 2">RIPI110</strain>
    </source>
</reference>
<accession>A0A1W6ZTU8</accession>
<dbReference type="KEGG" id="psin:CAK95_17860"/>
<keyword evidence="2" id="KW-1185">Reference proteome</keyword>
<dbReference type="AlphaFoldDB" id="A0A1W6ZTU8"/>